<keyword evidence="2" id="KW-1185">Reference proteome</keyword>
<proteinExistence type="predicted"/>
<dbReference type="Proteomes" id="UP000005408">
    <property type="component" value="Unassembled WGS sequence"/>
</dbReference>
<sequence>MKERLCLHRQRRQHHDHLVALLLPTLHSVSIGILQSTCRPPGTDGIPFCCPFYFLENNTCEECPPGYINPTSDINCSLPCSYPSYGARCEGRCNCSKEDCHHVFGCPVTMNVYLEYNS</sequence>
<dbReference type="AlphaFoldDB" id="A0A8W8KL13"/>
<organism evidence="1 2">
    <name type="scientific">Magallana gigas</name>
    <name type="common">Pacific oyster</name>
    <name type="synonym">Crassostrea gigas</name>
    <dbReference type="NCBI Taxonomy" id="29159"/>
    <lineage>
        <taxon>Eukaryota</taxon>
        <taxon>Metazoa</taxon>
        <taxon>Spiralia</taxon>
        <taxon>Lophotrochozoa</taxon>
        <taxon>Mollusca</taxon>
        <taxon>Bivalvia</taxon>
        <taxon>Autobranchia</taxon>
        <taxon>Pteriomorphia</taxon>
        <taxon>Ostreida</taxon>
        <taxon>Ostreoidea</taxon>
        <taxon>Ostreidae</taxon>
        <taxon>Magallana</taxon>
    </lineage>
</organism>
<accession>A0A8W8KL13</accession>
<name>A0A8W8KL13_MAGGI</name>
<dbReference type="EnsemblMetazoa" id="G24050.1">
    <property type="protein sequence ID" value="G24050.1:cds"/>
    <property type="gene ID" value="G24050"/>
</dbReference>
<evidence type="ECO:0000313" key="1">
    <source>
        <dbReference type="EnsemblMetazoa" id="G24050.1:cds"/>
    </source>
</evidence>
<evidence type="ECO:0000313" key="2">
    <source>
        <dbReference type="Proteomes" id="UP000005408"/>
    </source>
</evidence>
<protein>
    <submittedName>
        <fullName evidence="1">Uncharacterized protein</fullName>
    </submittedName>
</protein>
<reference evidence="1" key="1">
    <citation type="submission" date="2022-08" db="UniProtKB">
        <authorList>
            <consortium name="EnsemblMetazoa"/>
        </authorList>
    </citation>
    <scope>IDENTIFICATION</scope>
    <source>
        <strain evidence="1">05x7-T-G4-1.051#20</strain>
    </source>
</reference>